<evidence type="ECO:0000313" key="2">
    <source>
        <dbReference type="EMBL" id="GLI35844.1"/>
    </source>
</evidence>
<reference evidence="2" key="1">
    <citation type="submission" date="2022-12" db="EMBL/GenBank/DDBJ databases">
        <title>Reference genome sequencing for broad-spectrum identification of bacterial and archaeal isolates by mass spectrometry.</title>
        <authorList>
            <person name="Sekiguchi Y."/>
            <person name="Tourlousse D.M."/>
        </authorList>
    </citation>
    <scope>NUCLEOTIDE SEQUENCE</scope>
    <source>
        <strain evidence="2">ASRB1</strain>
    </source>
</reference>
<proteinExistence type="predicted"/>
<accession>A0A9W6FVX9</accession>
<organism evidence="2 3">
    <name type="scientific">Desulforhabdus amnigena</name>
    <dbReference type="NCBI Taxonomy" id="40218"/>
    <lineage>
        <taxon>Bacteria</taxon>
        <taxon>Pseudomonadati</taxon>
        <taxon>Thermodesulfobacteriota</taxon>
        <taxon>Syntrophobacteria</taxon>
        <taxon>Syntrophobacterales</taxon>
        <taxon>Syntrophobacteraceae</taxon>
        <taxon>Desulforhabdus</taxon>
    </lineage>
</organism>
<dbReference type="AlphaFoldDB" id="A0A9W6FVX9"/>
<keyword evidence="1" id="KW-0175">Coiled coil</keyword>
<evidence type="ECO:0000256" key="1">
    <source>
        <dbReference type="SAM" id="Coils"/>
    </source>
</evidence>
<sequence>MDQLRRLEQEVEALKASVAQLQQEIQALRQEQALRAHPVEEALGQRGLPVFFHGDQSQIIFPPDFSSLQKERFYRLMRRYSFRLFLRELIQAPEGSDWRALNRYCSLKTVRSYMKELSHMNIVELLPDFGYRLRSSPIPSFGPTLEWYVCEIFRREFLAPALFNIRLRQTRFGGDYDVISIVAGYLVYVEVKSSPPRGVESPAVIAFLNRIRDLQPHMAIFLVDTELRMKDKMVPLFEEAFEREHRNPEEWKAKRLVNEIFQIRHAIYLINSRKGIYSNLRHCFRDFLSGERKIS</sequence>
<gene>
    <name evidence="2" type="ORF">DAMNIGENAA_32770</name>
</gene>
<keyword evidence="3" id="KW-1185">Reference proteome</keyword>
<feature type="coiled-coil region" evidence="1">
    <location>
        <begin position="4"/>
        <end position="31"/>
    </location>
</feature>
<protein>
    <submittedName>
        <fullName evidence="2">Uncharacterized protein</fullName>
    </submittedName>
</protein>
<name>A0A9W6FVX9_9BACT</name>
<evidence type="ECO:0000313" key="3">
    <source>
        <dbReference type="Proteomes" id="UP001144372"/>
    </source>
</evidence>
<dbReference type="EMBL" id="BSDR01000001">
    <property type="protein sequence ID" value="GLI35844.1"/>
    <property type="molecule type" value="Genomic_DNA"/>
</dbReference>
<comment type="caution">
    <text evidence="2">The sequence shown here is derived from an EMBL/GenBank/DDBJ whole genome shotgun (WGS) entry which is preliminary data.</text>
</comment>
<dbReference type="RefSeq" id="WP_281795917.1">
    <property type="nucleotide sequence ID" value="NZ_BSDR01000001.1"/>
</dbReference>
<dbReference type="Proteomes" id="UP001144372">
    <property type="component" value="Unassembled WGS sequence"/>
</dbReference>